<gene>
    <name evidence="14" type="ORF">H8744_04745</name>
</gene>
<evidence type="ECO:0000256" key="10">
    <source>
        <dbReference type="ARBA" id="ARBA00022842"/>
    </source>
</evidence>
<evidence type="ECO:0000256" key="11">
    <source>
        <dbReference type="PIRNR" id="PIRNR037839"/>
    </source>
</evidence>
<dbReference type="RefSeq" id="WP_262433739.1">
    <property type="nucleotide sequence ID" value="NZ_JACRTF010000001.1"/>
</dbReference>
<evidence type="ECO:0000256" key="3">
    <source>
        <dbReference type="ARBA" id="ARBA00005300"/>
    </source>
</evidence>
<proteinExistence type="inferred from homology"/>
<dbReference type="Proteomes" id="UP000651085">
    <property type="component" value="Unassembled WGS sequence"/>
</dbReference>
<evidence type="ECO:0000256" key="9">
    <source>
        <dbReference type="ARBA" id="ARBA00022801"/>
    </source>
</evidence>
<dbReference type="GO" id="GO:0003676">
    <property type="term" value="F:nucleic acid binding"/>
    <property type="evidence" value="ECO:0007669"/>
    <property type="project" value="UniProtKB-UniRule"/>
</dbReference>
<comment type="subcellular location">
    <subcellularLocation>
        <location evidence="11">Cytoplasm</location>
    </subcellularLocation>
</comment>
<dbReference type="PROSITE" id="PS50879">
    <property type="entry name" value="RNASE_H_1"/>
    <property type="match status" value="1"/>
</dbReference>
<keyword evidence="9 11" id="KW-0378">Hydrolase</keyword>
<keyword evidence="8 11" id="KW-0255">Endonuclease</keyword>
<evidence type="ECO:0000256" key="6">
    <source>
        <dbReference type="ARBA" id="ARBA00022722"/>
    </source>
</evidence>
<dbReference type="SUPFAM" id="SSF53098">
    <property type="entry name" value="Ribonuclease H-like"/>
    <property type="match status" value="1"/>
</dbReference>
<dbReference type="Pfam" id="PF00075">
    <property type="entry name" value="RNase_H"/>
    <property type="match status" value="1"/>
</dbReference>
<dbReference type="InterPro" id="IPR009027">
    <property type="entry name" value="Ribosomal_bL9/RNase_H1_N"/>
</dbReference>
<keyword evidence="7 11" id="KW-0479">Metal-binding</keyword>
<evidence type="ECO:0000256" key="5">
    <source>
        <dbReference type="ARBA" id="ARBA00017721"/>
    </source>
</evidence>
<comment type="function">
    <text evidence="2 11">Endonuclease that specifically degrades the RNA of RNA-DNA hybrids.</text>
</comment>
<protein>
    <recommendedName>
        <fullName evidence="5 11">Ribonuclease H</fullName>
        <ecNumber evidence="4 11">3.1.26.4</ecNumber>
    </recommendedName>
</protein>
<dbReference type="Gene3D" id="3.40.970.10">
    <property type="entry name" value="Ribonuclease H1, N-terminal domain"/>
    <property type="match status" value="1"/>
</dbReference>
<dbReference type="Pfam" id="PF01693">
    <property type="entry name" value="Cauli_VI"/>
    <property type="match status" value="1"/>
</dbReference>
<keyword evidence="10 11" id="KW-0460">Magnesium</keyword>
<dbReference type="EC" id="3.1.26.4" evidence="4 11"/>
<keyword evidence="12" id="KW-0464">Manganese</keyword>
<dbReference type="InterPro" id="IPR012337">
    <property type="entry name" value="RNaseH-like_sf"/>
</dbReference>
<evidence type="ECO:0000313" key="15">
    <source>
        <dbReference type="Proteomes" id="UP000651085"/>
    </source>
</evidence>
<feature type="binding site" evidence="12">
    <location>
        <position position="146"/>
    </location>
    <ligand>
        <name>Mg(2+)</name>
        <dbReference type="ChEBI" id="CHEBI:18420"/>
        <label>2</label>
    </ligand>
</feature>
<comment type="caution">
    <text evidence="14">The sequence shown here is derived from an EMBL/GenBank/DDBJ whole genome shotgun (WGS) entry which is preliminary data.</text>
</comment>
<keyword evidence="15" id="KW-1185">Reference proteome</keyword>
<evidence type="ECO:0000256" key="1">
    <source>
        <dbReference type="ARBA" id="ARBA00001946"/>
    </source>
</evidence>
<dbReference type="GO" id="GO:0004523">
    <property type="term" value="F:RNA-DNA hybrid ribonuclease activity"/>
    <property type="evidence" value="ECO:0007669"/>
    <property type="project" value="UniProtKB-UniRule"/>
</dbReference>
<name>A0A926F623_9BACT</name>
<dbReference type="PIRSF" id="PIRSF037839">
    <property type="entry name" value="Ribonuclease_H"/>
    <property type="match status" value="1"/>
</dbReference>
<keyword evidence="6 11" id="KW-0540">Nuclease</keyword>
<evidence type="ECO:0000256" key="12">
    <source>
        <dbReference type="PIRSR" id="PIRSR037839-1"/>
    </source>
</evidence>
<dbReference type="InterPro" id="IPR036397">
    <property type="entry name" value="RNaseH_sf"/>
</dbReference>
<dbReference type="FunFam" id="3.30.420.10:FF:000141">
    <property type="entry name" value="Ribonuclease H"/>
    <property type="match status" value="1"/>
</dbReference>
<dbReference type="InterPro" id="IPR011320">
    <property type="entry name" value="RNase_H1_N"/>
</dbReference>
<evidence type="ECO:0000313" key="14">
    <source>
        <dbReference type="EMBL" id="MBC8592564.1"/>
    </source>
</evidence>
<sequence>MAKQKFYVVWEGVSPGIYTSWTECQLQIKGYEGAKYKSFDSREEAERALSSSPYAYIGKNAKSKAGNHKSTDALPPAVIDNSLAVDAACSGNPGPMEYRGVHVASRQEIFHFGPMKGTNNIGEFLALVHGLALLKQKGFDMPIYSDSVNAISWVKQKKCKTKLPRTADTEQLFQLIERAEKWLRENTYTTPILKWETKQWGEIPADFGRK</sequence>
<evidence type="ECO:0000256" key="7">
    <source>
        <dbReference type="ARBA" id="ARBA00022723"/>
    </source>
</evidence>
<keyword evidence="11" id="KW-0963">Cytoplasm</keyword>
<evidence type="ECO:0000259" key="13">
    <source>
        <dbReference type="PROSITE" id="PS50879"/>
    </source>
</evidence>
<dbReference type="InterPro" id="IPR017290">
    <property type="entry name" value="RNase_H_bac"/>
</dbReference>
<dbReference type="EMBL" id="JACRTF010000001">
    <property type="protein sequence ID" value="MBC8592564.1"/>
    <property type="molecule type" value="Genomic_DNA"/>
</dbReference>
<evidence type="ECO:0000256" key="2">
    <source>
        <dbReference type="ARBA" id="ARBA00004065"/>
    </source>
</evidence>
<dbReference type="SUPFAM" id="SSF55658">
    <property type="entry name" value="L9 N-domain-like"/>
    <property type="match status" value="1"/>
</dbReference>
<reference evidence="14" key="1">
    <citation type="submission" date="2020-08" db="EMBL/GenBank/DDBJ databases">
        <title>Genome public.</title>
        <authorList>
            <person name="Liu C."/>
            <person name="Sun Q."/>
        </authorList>
    </citation>
    <scope>NUCLEOTIDE SEQUENCE</scope>
    <source>
        <strain evidence="14">N12</strain>
    </source>
</reference>
<comment type="catalytic activity">
    <reaction evidence="11">
        <text>Endonucleolytic cleavage to 5'-phosphomonoester.</text>
        <dbReference type="EC" id="3.1.26.4"/>
    </reaction>
</comment>
<accession>A0A926F623</accession>
<comment type="similarity">
    <text evidence="3 11">Belongs to the RNase H family.</text>
</comment>
<dbReference type="GO" id="GO:0046872">
    <property type="term" value="F:metal ion binding"/>
    <property type="evidence" value="ECO:0007669"/>
    <property type="project" value="UniProtKB-KW"/>
</dbReference>
<feature type="binding site" evidence="12">
    <location>
        <position position="123"/>
    </location>
    <ligand>
        <name>Mg(2+)</name>
        <dbReference type="ChEBI" id="CHEBI:18420"/>
        <label>2</label>
    </ligand>
</feature>
<dbReference type="InterPro" id="IPR002156">
    <property type="entry name" value="RNaseH_domain"/>
</dbReference>
<dbReference type="Gene3D" id="3.30.420.10">
    <property type="entry name" value="Ribonuclease H-like superfamily/Ribonuclease H"/>
    <property type="match status" value="1"/>
</dbReference>
<comment type="cofactor">
    <cofactor evidence="1">
        <name>Mg(2+)</name>
        <dbReference type="ChEBI" id="CHEBI:18420"/>
    </cofactor>
</comment>
<dbReference type="GO" id="GO:0005737">
    <property type="term" value="C:cytoplasm"/>
    <property type="evidence" value="ECO:0007669"/>
    <property type="project" value="UniProtKB-SubCell"/>
</dbReference>
<dbReference type="InterPro" id="IPR037056">
    <property type="entry name" value="RNase_H1_N_sf"/>
</dbReference>
<organism evidence="14 15">
    <name type="scientific">Jilunia laotingensis</name>
    <dbReference type="NCBI Taxonomy" id="2763675"/>
    <lineage>
        <taxon>Bacteria</taxon>
        <taxon>Pseudomonadati</taxon>
        <taxon>Bacteroidota</taxon>
        <taxon>Bacteroidia</taxon>
        <taxon>Bacteroidales</taxon>
        <taxon>Bacteroidaceae</taxon>
        <taxon>Jilunia</taxon>
    </lineage>
</organism>
<dbReference type="AlphaFoldDB" id="A0A926F623"/>
<evidence type="ECO:0000256" key="4">
    <source>
        <dbReference type="ARBA" id="ARBA00012180"/>
    </source>
</evidence>
<dbReference type="FunFam" id="3.40.970.10:FF:000002">
    <property type="entry name" value="Ribonuclease H"/>
    <property type="match status" value="1"/>
</dbReference>
<feature type="binding site" evidence="12">
    <location>
        <position position="206"/>
    </location>
    <ligand>
        <name>Mg(2+)</name>
        <dbReference type="ChEBI" id="CHEBI:18420"/>
        <label>1</label>
    </ligand>
</feature>
<feature type="domain" description="RNase H type-1" evidence="13">
    <location>
        <begin position="77"/>
        <end position="210"/>
    </location>
</feature>
<comment type="cofactor">
    <cofactor evidence="12">
        <name>Mn(2+)</name>
        <dbReference type="ChEBI" id="CHEBI:29035"/>
    </cofactor>
    <cofactor evidence="12">
        <name>Mg(2+)</name>
        <dbReference type="ChEBI" id="CHEBI:18420"/>
    </cofactor>
    <text evidence="12">Binds 2 metal ions per subunit. Manganese or magnesium.</text>
</comment>
<feature type="binding site" evidence="12">
    <location>
        <position position="86"/>
    </location>
    <ligand>
        <name>Mg(2+)</name>
        <dbReference type="ChEBI" id="CHEBI:18420"/>
        <label>1</label>
    </ligand>
</feature>
<evidence type="ECO:0000256" key="8">
    <source>
        <dbReference type="ARBA" id="ARBA00022759"/>
    </source>
</evidence>